<comment type="caution">
    <text evidence="1">The sequence shown here is derived from an EMBL/GenBank/DDBJ whole genome shotgun (WGS) entry which is preliminary data.</text>
</comment>
<evidence type="ECO:0000313" key="1">
    <source>
        <dbReference type="EMBL" id="KAL0915088.1"/>
    </source>
</evidence>
<accession>A0ABD0UYB6</accession>
<dbReference type="EMBL" id="JANQDX010000012">
    <property type="protein sequence ID" value="KAL0915088.1"/>
    <property type="molecule type" value="Genomic_DNA"/>
</dbReference>
<organism evidence="1 2">
    <name type="scientific">Dendrobium thyrsiflorum</name>
    <name type="common">Pinecone-like raceme dendrobium</name>
    <name type="synonym">Orchid</name>
    <dbReference type="NCBI Taxonomy" id="117978"/>
    <lineage>
        <taxon>Eukaryota</taxon>
        <taxon>Viridiplantae</taxon>
        <taxon>Streptophyta</taxon>
        <taxon>Embryophyta</taxon>
        <taxon>Tracheophyta</taxon>
        <taxon>Spermatophyta</taxon>
        <taxon>Magnoliopsida</taxon>
        <taxon>Liliopsida</taxon>
        <taxon>Asparagales</taxon>
        <taxon>Orchidaceae</taxon>
        <taxon>Epidendroideae</taxon>
        <taxon>Malaxideae</taxon>
        <taxon>Dendrobiinae</taxon>
        <taxon>Dendrobium</taxon>
    </lineage>
</organism>
<dbReference type="AlphaFoldDB" id="A0ABD0UYB6"/>
<keyword evidence="2" id="KW-1185">Reference proteome</keyword>
<name>A0ABD0UYB6_DENTH</name>
<evidence type="ECO:0000313" key="2">
    <source>
        <dbReference type="Proteomes" id="UP001552299"/>
    </source>
</evidence>
<proteinExistence type="predicted"/>
<sequence length="101" mass="11108">MLLVSLKQEGSNHTNLPPLTTATKNHPCSWKKPARLLRPSFLLRTTIPPSLSPTSFNLTNRKSNASFLCTNMNSDFRLHADISGSSGFSVCTCQATQVFLL</sequence>
<gene>
    <name evidence="1" type="ORF">M5K25_015489</name>
</gene>
<protein>
    <submittedName>
        <fullName evidence="1">Uncharacterized protein</fullName>
    </submittedName>
</protein>
<dbReference type="Proteomes" id="UP001552299">
    <property type="component" value="Unassembled WGS sequence"/>
</dbReference>
<reference evidence="1 2" key="1">
    <citation type="journal article" date="2024" name="Plant Biotechnol. J.">
        <title>Dendrobium thyrsiflorum genome and its molecular insights into genes involved in important horticultural traits.</title>
        <authorList>
            <person name="Chen B."/>
            <person name="Wang J.Y."/>
            <person name="Zheng P.J."/>
            <person name="Li K.L."/>
            <person name="Liang Y.M."/>
            <person name="Chen X.F."/>
            <person name="Zhang C."/>
            <person name="Zhao X."/>
            <person name="He X."/>
            <person name="Zhang G.Q."/>
            <person name="Liu Z.J."/>
            <person name="Xu Q."/>
        </authorList>
    </citation>
    <scope>NUCLEOTIDE SEQUENCE [LARGE SCALE GENOMIC DNA]</scope>
    <source>
        <strain evidence="1">GZMU011</strain>
    </source>
</reference>